<evidence type="ECO:0000256" key="5">
    <source>
        <dbReference type="SAM" id="Phobius"/>
    </source>
</evidence>
<keyword evidence="5" id="KW-0472">Membrane</keyword>
<dbReference type="InterPro" id="IPR051685">
    <property type="entry name" value="Ycf3/AcsC/BcsC/TPR_MFPF"/>
</dbReference>
<dbReference type="EMBL" id="JAAVJL010000001">
    <property type="protein sequence ID" value="NMF59633.1"/>
    <property type="molecule type" value="Genomic_DNA"/>
</dbReference>
<feature type="transmembrane region" description="Helical" evidence="5">
    <location>
        <begin position="9"/>
        <end position="36"/>
    </location>
</feature>
<name>A0ABX1LTY9_9CYAN</name>
<keyword evidence="1" id="KW-0677">Repeat</keyword>
<evidence type="ECO:0000256" key="4">
    <source>
        <dbReference type="SAM" id="MobiDB-lite"/>
    </source>
</evidence>
<feature type="repeat" description="TPR" evidence="3">
    <location>
        <begin position="187"/>
        <end position="220"/>
    </location>
</feature>
<reference evidence="6 7" key="1">
    <citation type="submission" date="2020-03" db="EMBL/GenBank/DDBJ databases">
        <title>Draft Genome Sequence of 2-Methylisoborneol Producing Pseudanabaena yagii Strain GIHE-NHR1 Isolated from North Han River in South Korea.</title>
        <authorList>
            <person name="Jeong J."/>
        </authorList>
    </citation>
    <scope>NUCLEOTIDE SEQUENCE [LARGE SCALE GENOMIC DNA]</scope>
    <source>
        <strain evidence="6 7">GIHE-NHR1</strain>
    </source>
</reference>
<dbReference type="RefSeq" id="WP_169364384.1">
    <property type="nucleotide sequence ID" value="NZ_JAAVJL010000001.1"/>
</dbReference>
<feature type="compositionally biased region" description="Low complexity" evidence="4">
    <location>
        <begin position="275"/>
        <end position="289"/>
    </location>
</feature>
<keyword evidence="5" id="KW-1133">Transmembrane helix</keyword>
<evidence type="ECO:0000313" key="6">
    <source>
        <dbReference type="EMBL" id="NMF59633.1"/>
    </source>
</evidence>
<gene>
    <name evidence="6" type="ORF">HC246_16810</name>
</gene>
<evidence type="ECO:0000256" key="3">
    <source>
        <dbReference type="PROSITE-ProRule" id="PRU00339"/>
    </source>
</evidence>
<dbReference type="Proteomes" id="UP000738376">
    <property type="component" value="Unassembled WGS sequence"/>
</dbReference>
<dbReference type="PANTHER" id="PTHR44943">
    <property type="entry name" value="CELLULOSE SYNTHASE OPERON PROTEIN C"/>
    <property type="match status" value="1"/>
</dbReference>
<dbReference type="InterPro" id="IPR011990">
    <property type="entry name" value="TPR-like_helical_dom_sf"/>
</dbReference>
<proteinExistence type="predicted"/>
<keyword evidence="7" id="KW-1185">Reference proteome</keyword>
<dbReference type="PROSITE" id="PS50005">
    <property type="entry name" value="TPR"/>
    <property type="match status" value="1"/>
</dbReference>
<evidence type="ECO:0000256" key="1">
    <source>
        <dbReference type="ARBA" id="ARBA00022737"/>
    </source>
</evidence>
<evidence type="ECO:0000313" key="7">
    <source>
        <dbReference type="Proteomes" id="UP000738376"/>
    </source>
</evidence>
<dbReference type="PANTHER" id="PTHR44943:SF8">
    <property type="entry name" value="TPR REPEAT-CONTAINING PROTEIN MJ0263"/>
    <property type="match status" value="1"/>
</dbReference>
<dbReference type="SUPFAM" id="SSF48452">
    <property type="entry name" value="TPR-like"/>
    <property type="match status" value="1"/>
</dbReference>
<dbReference type="InterPro" id="IPR019734">
    <property type="entry name" value="TPR_rpt"/>
</dbReference>
<dbReference type="Pfam" id="PF14559">
    <property type="entry name" value="TPR_19"/>
    <property type="match status" value="2"/>
</dbReference>
<sequence>MTQRTARQWIINGVLIVITLSFLGVSIAPLIGGLFAPPTQQAQATNPNQNTSEQDRIKIQIEGFEAVLKSDPKNQTALIGLVNLRNQLGKVKETIEPLQTLSDAFPDTPEYRMTLAKTYLELKDTKNAAAEYRKILTTKPGYIPALQSVVGLELNDKRPEAAIGLLQDTLKTAETANKIQANAVDTASVRWILGEVYRQQNRLDDSIATYDQMIKENPKDFRPYVGKAQLRQVQGKDDEAKKLFDKGLELAPADFKDEVKRLAALSPQKQPFTNSTQTPSSTDSPTKKP</sequence>
<feature type="region of interest" description="Disordered" evidence="4">
    <location>
        <begin position="261"/>
        <end position="289"/>
    </location>
</feature>
<evidence type="ECO:0000256" key="2">
    <source>
        <dbReference type="ARBA" id="ARBA00022803"/>
    </source>
</evidence>
<dbReference type="SMART" id="SM00028">
    <property type="entry name" value="TPR"/>
    <property type="match status" value="3"/>
</dbReference>
<comment type="caution">
    <text evidence="6">The sequence shown here is derived from an EMBL/GenBank/DDBJ whole genome shotgun (WGS) entry which is preliminary data.</text>
</comment>
<accession>A0ABX1LTY9</accession>
<protein>
    <submittedName>
        <fullName evidence="6">Tetratricopeptide repeat protein</fullName>
    </submittedName>
</protein>
<organism evidence="6 7">
    <name type="scientific">Pseudanabaena yagii GIHE-NHR1</name>
    <dbReference type="NCBI Taxonomy" id="2722753"/>
    <lineage>
        <taxon>Bacteria</taxon>
        <taxon>Bacillati</taxon>
        <taxon>Cyanobacteriota</taxon>
        <taxon>Cyanophyceae</taxon>
        <taxon>Pseudanabaenales</taxon>
        <taxon>Pseudanabaenaceae</taxon>
        <taxon>Pseudanabaena</taxon>
        <taxon>Pseudanabaena yagii</taxon>
    </lineage>
</organism>
<dbReference type="Gene3D" id="1.25.40.10">
    <property type="entry name" value="Tetratricopeptide repeat domain"/>
    <property type="match status" value="1"/>
</dbReference>
<keyword evidence="5" id="KW-0812">Transmembrane</keyword>
<keyword evidence="2 3" id="KW-0802">TPR repeat</keyword>